<proteinExistence type="predicted"/>
<dbReference type="EMBL" id="MU853267">
    <property type="protein sequence ID" value="KAK4118492.1"/>
    <property type="molecule type" value="Genomic_DNA"/>
</dbReference>
<evidence type="ECO:0000313" key="1">
    <source>
        <dbReference type="EMBL" id="KAK4118492.1"/>
    </source>
</evidence>
<gene>
    <name evidence="1" type="ORF">N657DRAFT_372866</name>
</gene>
<dbReference type="AlphaFoldDB" id="A0AAN6YYL9"/>
<reference evidence="1" key="1">
    <citation type="journal article" date="2023" name="Mol. Phylogenet. Evol.">
        <title>Genome-scale phylogeny and comparative genomics of the fungal order Sordariales.</title>
        <authorList>
            <person name="Hensen N."/>
            <person name="Bonometti L."/>
            <person name="Westerberg I."/>
            <person name="Brannstrom I.O."/>
            <person name="Guillou S."/>
            <person name="Cros-Aarteil S."/>
            <person name="Calhoun S."/>
            <person name="Haridas S."/>
            <person name="Kuo A."/>
            <person name="Mondo S."/>
            <person name="Pangilinan J."/>
            <person name="Riley R."/>
            <person name="LaButti K."/>
            <person name="Andreopoulos B."/>
            <person name="Lipzen A."/>
            <person name="Chen C."/>
            <person name="Yan M."/>
            <person name="Daum C."/>
            <person name="Ng V."/>
            <person name="Clum A."/>
            <person name="Steindorff A."/>
            <person name="Ohm R.A."/>
            <person name="Martin F."/>
            <person name="Silar P."/>
            <person name="Natvig D.O."/>
            <person name="Lalanne C."/>
            <person name="Gautier V."/>
            <person name="Ament-Velasquez S.L."/>
            <person name="Kruys A."/>
            <person name="Hutchinson M.I."/>
            <person name="Powell A.J."/>
            <person name="Barry K."/>
            <person name="Miller A.N."/>
            <person name="Grigoriev I.V."/>
            <person name="Debuchy R."/>
            <person name="Gladieux P."/>
            <person name="Hiltunen Thoren M."/>
            <person name="Johannesson H."/>
        </authorList>
    </citation>
    <scope>NUCLEOTIDE SEQUENCE</scope>
    <source>
        <strain evidence="1">CBS 731.68</strain>
    </source>
</reference>
<reference evidence="1" key="2">
    <citation type="submission" date="2023-05" db="EMBL/GenBank/DDBJ databases">
        <authorList>
            <consortium name="Lawrence Berkeley National Laboratory"/>
            <person name="Steindorff A."/>
            <person name="Hensen N."/>
            <person name="Bonometti L."/>
            <person name="Westerberg I."/>
            <person name="Brannstrom I.O."/>
            <person name="Guillou S."/>
            <person name="Cros-Aarteil S."/>
            <person name="Calhoun S."/>
            <person name="Haridas S."/>
            <person name="Kuo A."/>
            <person name="Mondo S."/>
            <person name="Pangilinan J."/>
            <person name="Riley R."/>
            <person name="Labutti K."/>
            <person name="Andreopoulos B."/>
            <person name="Lipzen A."/>
            <person name="Chen C."/>
            <person name="Yanf M."/>
            <person name="Daum C."/>
            <person name="Ng V."/>
            <person name="Clum A."/>
            <person name="Ohm R."/>
            <person name="Martin F."/>
            <person name="Silar P."/>
            <person name="Natvig D."/>
            <person name="Lalanne C."/>
            <person name="Gautier V."/>
            <person name="Ament-Velasquez S.L."/>
            <person name="Kruys A."/>
            <person name="Hutchinson M.I."/>
            <person name="Powell A.J."/>
            <person name="Barry K."/>
            <person name="Miller A.N."/>
            <person name="Grigoriev I.V."/>
            <person name="Debuchy R."/>
            <person name="Gladieux P."/>
            <person name="Thoren M.H."/>
            <person name="Johannesson H."/>
        </authorList>
    </citation>
    <scope>NUCLEOTIDE SEQUENCE</scope>
    <source>
        <strain evidence="1">CBS 731.68</strain>
    </source>
</reference>
<evidence type="ECO:0000313" key="2">
    <source>
        <dbReference type="Proteomes" id="UP001302602"/>
    </source>
</evidence>
<dbReference type="RefSeq" id="XP_062642265.1">
    <property type="nucleotide sequence ID" value="XM_062787053.1"/>
</dbReference>
<sequence>MAMLRTDMRYDRLGRHCAAMLAANRDPERGQWFENLVERCHGSPLAPPRPLLSGYFLFLYIVDVRPGWWLVGLQPDCVNKNFDVVNCLFSITPASLVATLGTPWPRYAESVAQVVVEKIVSRGSIQEVAP</sequence>
<organism evidence="1 2">
    <name type="scientific">Parathielavia appendiculata</name>
    <dbReference type="NCBI Taxonomy" id="2587402"/>
    <lineage>
        <taxon>Eukaryota</taxon>
        <taxon>Fungi</taxon>
        <taxon>Dikarya</taxon>
        <taxon>Ascomycota</taxon>
        <taxon>Pezizomycotina</taxon>
        <taxon>Sordariomycetes</taxon>
        <taxon>Sordariomycetidae</taxon>
        <taxon>Sordariales</taxon>
        <taxon>Chaetomiaceae</taxon>
        <taxon>Parathielavia</taxon>
    </lineage>
</organism>
<dbReference type="Proteomes" id="UP001302602">
    <property type="component" value="Unassembled WGS sequence"/>
</dbReference>
<accession>A0AAN6YYL9</accession>
<protein>
    <submittedName>
        <fullName evidence="1">Uncharacterized protein</fullName>
    </submittedName>
</protein>
<keyword evidence="2" id="KW-1185">Reference proteome</keyword>
<name>A0AAN6YYL9_9PEZI</name>
<dbReference type="GeneID" id="87823823"/>
<comment type="caution">
    <text evidence="1">The sequence shown here is derived from an EMBL/GenBank/DDBJ whole genome shotgun (WGS) entry which is preliminary data.</text>
</comment>